<keyword evidence="5 7" id="KW-0573">Peptidoglycan synthesis</keyword>
<evidence type="ECO:0000259" key="9">
    <source>
        <dbReference type="PROSITE" id="PS52029"/>
    </source>
</evidence>
<dbReference type="GO" id="GO:0016740">
    <property type="term" value="F:transferase activity"/>
    <property type="evidence" value="ECO:0007669"/>
    <property type="project" value="UniProtKB-KW"/>
</dbReference>
<accession>A0A2I7N5H8</accession>
<evidence type="ECO:0000256" key="1">
    <source>
        <dbReference type="ARBA" id="ARBA00004752"/>
    </source>
</evidence>
<proteinExistence type="inferred from homology"/>
<dbReference type="PROSITE" id="PS52029">
    <property type="entry name" value="LD_TPASE"/>
    <property type="match status" value="1"/>
</dbReference>
<dbReference type="GO" id="GO:0008360">
    <property type="term" value="P:regulation of cell shape"/>
    <property type="evidence" value="ECO:0007669"/>
    <property type="project" value="UniProtKB-UniRule"/>
</dbReference>
<evidence type="ECO:0000256" key="6">
    <source>
        <dbReference type="ARBA" id="ARBA00023316"/>
    </source>
</evidence>
<keyword evidence="4 7" id="KW-0133">Cell shape</keyword>
<dbReference type="EMBL" id="CP024847">
    <property type="protein sequence ID" value="AUR51465.1"/>
    <property type="molecule type" value="Genomic_DNA"/>
</dbReference>
<sequence length="218" mass="24967">MIYIRLIFCILSIFAMGNSYADQPSVCNDIYQNREISAKTKQLLIVKKSESKFYLYACSWKDNAWHESLNLRTKVAIGKNGLAKEGTKVEGDLKTPAGVFLLGTGFGIKPQNVNFPYRVLTDQDKFIDDADNDDYNSWVSGETTSKSYEPMKRYYKYGIVIEYNMNPIIKGKGSAIFVHNWNYPDEPTSGCIAMPEQKLLKIIRWLQVEKNPSIFIEE</sequence>
<dbReference type="Pfam" id="PF03734">
    <property type="entry name" value="YkuD"/>
    <property type="match status" value="1"/>
</dbReference>
<evidence type="ECO:0000256" key="4">
    <source>
        <dbReference type="ARBA" id="ARBA00022960"/>
    </source>
</evidence>
<comment type="pathway">
    <text evidence="1 7">Cell wall biogenesis; peptidoglycan biosynthesis.</text>
</comment>
<evidence type="ECO:0000256" key="8">
    <source>
        <dbReference type="SAM" id="SignalP"/>
    </source>
</evidence>
<evidence type="ECO:0000256" key="5">
    <source>
        <dbReference type="ARBA" id="ARBA00022984"/>
    </source>
</evidence>
<dbReference type="OrthoDB" id="9804204at2"/>
<dbReference type="GO" id="GO:0004180">
    <property type="term" value="F:carboxypeptidase activity"/>
    <property type="evidence" value="ECO:0007669"/>
    <property type="project" value="UniProtKB-ARBA"/>
</dbReference>
<keyword evidence="11" id="KW-1185">Reference proteome</keyword>
<dbReference type="PANTHER" id="PTHR38589">
    <property type="entry name" value="BLR0621 PROTEIN"/>
    <property type="match status" value="1"/>
</dbReference>
<reference evidence="11" key="1">
    <citation type="submission" date="2017-11" db="EMBL/GenBank/DDBJ databases">
        <authorList>
            <person name="Chan K.G."/>
            <person name="Lee L.S."/>
        </authorList>
    </citation>
    <scope>NUCLEOTIDE SEQUENCE [LARGE SCALE GENOMIC DNA]</scope>
    <source>
        <strain evidence="11">DSM 100970</strain>
    </source>
</reference>
<comment type="similarity">
    <text evidence="2">Belongs to the YkuD family.</text>
</comment>
<keyword evidence="6 7" id="KW-0961">Cell wall biogenesis/degradation</keyword>
<dbReference type="InterPro" id="IPR005490">
    <property type="entry name" value="LD_TPept_cat_dom"/>
</dbReference>
<dbReference type="PANTHER" id="PTHR38589:SF1">
    <property type="entry name" value="BLR0621 PROTEIN"/>
    <property type="match status" value="1"/>
</dbReference>
<feature type="domain" description="L,D-TPase catalytic" evidence="9">
    <location>
        <begin position="42"/>
        <end position="217"/>
    </location>
</feature>
<organism evidence="10 11">
    <name type="scientific">Aquella oligotrophica</name>
    <dbReference type="NCBI Taxonomy" id="2067065"/>
    <lineage>
        <taxon>Bacteria</taxon>
        <taxon>Pseudomonadati</taxon>
        <taxon>Pseudomonadota</taxon>
        <taxon>Betaproteobacteria</taxon>
        <taxon>Neisseriales</taxon>
        <taxon>Neisseriaceae</taxon>
        <taxon>Aquella</taxon>
    </lineage>
</organism>
<evidence type="ECO:0000256" key="3">
    <source>
        <dbReference type="ARBA" id="ARBA00022679"/>
    </source>
</evidence>
<feature type="signal peptide" evidence="8">
    <location>
        <begin position="1"/>
        <end position="21"/>
    </location>
</feature>
<protein>
    <recommendedName>
        <fullName evidence="9">L,D-TPase catalytic domain-containing protein</fullName>
    </recommendedName>
</protein>
<dbReference type="AlphaFoldDB" id="A0A2I7N5H8"/>
<feature type="chain" id="PRO_5014316476" description="L,D-TPase catalytic domain-containing protein" evidence="8">
    <location>
        <begin position="22"/>
        <end position="218"/>
    </location>
</feature>
<feature type="active site" description="Nucleophile" evidence="7">
    <location>
        <position position="191"/>
    </location>
</feature>
<dbReference type="KEGG" id="nba:CUN60_03890"/>
<evidence type="ECO:0000313" key="11">
    <source>
        <dbReference type="Proteomes" id="UP000236655"/>
    </source>
</evidence>
<dbReference type="Gene3D" id="2.40.440.10">
    <property type="entry name" value="L,D-transpeptidase catalytic domain-like"/>
    <property type="match status" value="1"/>
</dbReference>
<dbReference type="InterPro" id="IPR038063">
    <property type="entry name" value="Transpep_catalytic_dom"/>
</dbReference>
<evidence type="ECO:0000313" key="10">
    <source>
        <dbReference type="EMBL" id="AUR51465.1"/>
    </source>
</evidence>
<dbReference type="CDD" id="cd16913">
    <property type="entry name" value="YkuD_like"/>
    <property type="match status" value="1"/>
</dbReference>
<dbReference type="Proteomes" id="UP000236655">
    <property type="component" value="Chromosome"/>
</dbReference>
<dbReference type="SUPFAM" id="SSF141523">
    <property type="entry name" value="L,D-transpeptidase catalytic domain-like"/>
    <property type="match status" value="1"/>
</dbReference>
<dbReference type="GO" id="GO:0071555">
    <property type="term" value="P:cell wall organization"/>
    <property type="evidence" value="ECO:0007669"/>
    <property type="project" value="UniProtKB-UniRule"/>
</dbReference>
<dbReference type="UniPathway" id="UPA00219"/>
<feature type="active site" description="Proton donor/acceptor" evidence="7">
    <location>
        <position position="179"/>
    </location>
</feature>
<gene>
    <name evidence="10" type="ORF">CUN60_03890</name>
</gene>
<keyword evidence="3" id="KW-0808">Transferase</keyword>
<dbReference type="GO" id="GO:0009252">
    <property type="term" value="P:peptidoglycan biosynthetic process"/>
    <property type="evidence" value="ECO:0007669"/>
    <property type="project" value="UniProtKB-UniPathway"/>
</dbReference>
<evidence type="ECO:0000256" key="7">
    <source>
        <dbReference type="PROSITE-ProRule" id="PRU01373"/>
    </source>
</evidence>
<evidence type="ECO:0000256" key="2">
    <source>
        <dbReference type="ARBA" id="ARBA00005992"/>
    </source>
</evidence>
<keyword evidence="8" id="KW-0732">Signal</keyword>
<dbReference type="RefSeq" id="WP_102950764.1">
    <property type="nucleotide sequence ID" value="NZ_CP024847.1"/>
</dbReference>
<name>A0A2I7N5H8_9NEIS</name>